<proteinExistence type="predicted"/>
<keyword evidence="3" id="KW-1185">Reference proteome</keyword>
<evidence type="ECO:0000313" key="3">
    <source>
        <dbReference type="Proteomes" id="UP000053424"/>
    </source>
</evidence>
<reference evidence="2 3" key="1">
    <citation type="submission" date="2014-04" db="EMBL/GenBank/DDBJ databases">
        <authorList>
            <consortium name="DOE Joint Genome Institute"/>
            <person name="Kuo A."/>
            <person name="Gay G."/>
            <person name="Dore J."/>
            <person name="Kohler A."/>
            <person name="Nagy L.G."/>
            <person name="Floudas D."/>
            <person name="Copeland A."/>
            <person name="Barry K.W."/>
            <person name="Cichocki N."/>
            <person name="Veneault-Fourrey C."/>
            <person name="LaButti K."/>
            <person name="Lindquist E.A."/>
            <person name="Lipzen A."/>
            <person name="Lundell T."/>
            <person name="Morin E."/>
            <person name="Murat C."/>
            <person name="Sun H."/>
            <person name="Tunlid A."/>
            <person name="Henrissat B."/>
            <person name="Grigoriev I.V."/>
            <person name="Hibbett D.S."/>
            <person name="Martin F."/>
            <person name="Nordberg H.P."/>
            <person name="Cantor M.N."/>
            <person name="Hua S.X."/>
        </authorList>
    </citation>
    <scope>NUCLEOTIDE SEQUENCE [LARGE SCALE GENOMIC DNA]</scope>
    <source>
        <strain evidence="3">h7</strain>
    </source>
</reference>
<protein>
    <submittedName>
        <fullName evidence="2">Uncharacterized protein</fullName>
    </submittedName>
</protein>
<dbReference type="EMBL" id="KN831774">
    <property type="protein sequence ID" value="KIM44249.1"/>
    <property type="molecule type" value="Genomic_DNA"/>
</dbReference>
<feature type="region of interest" description="Disordered" evidence="1">
    <location>
        <begin position="118"/>
        <end position="145"/>
    </location>
</feature>
<dbReference type="AlphaFoldDB" id="A0A0C3CJI4"/>
<gene>
    <name evidence="2" type="ORF">M413DRAFT_377891</name>
</gene>
<dbReference type="HOGENOM" id="CLU_1787093_0_0_1"/>
<evidence type="ECO:0000313" key="2">
    <source>
        <dbReference type="EMBL" id="KIM44249.1"/>
    </source>
</evidence>
<name>A0A0C3CJI4_HEBCY</name>
<feature type="compositionally biased region" description="Basic and acidic residues" evidence="1">
    <location>
        <begin position="125"/>
        <end position="145"/>
    </location>
</feature>
<sequence>MWRHRRDKRVRETVKSRLRGAGGCAAEQKIQANMLKKGYRSILGQQSILKMAKREGNVGEGMYDGRHGRKLRTYLELLAMCTSSGTAGEELTEHETSSWQIRNRERFGEGVGERGIQVQRSHVFNRREERSGGRARLTERRECSK</sequence>
<accession>A0A0C3CJI4</accession>
<dbReference type="Proteomes" id="UP000053424">
    <property type="component" value="Unassembled WGS sequence"/>
</dbReference>
<reference evidence="3" key="2">
    <citation type="submission" date="2015-01" db="EMBL/GenBank/DDBJ databases">
        <title>Evolutionary Origins and Diversification of the Mycorrhizal Mutualists.</title>
        <authorList>
            <consortium name="DOE Joint Genome Institute"/>
            <consortium name="Mycorrhizal Genomics Consortium"/>
            <person name="Kohler A."/>
            <person name="Kuo A."/>
            <person name="Nagy L.G."/>
            <person name="Floudas D."/>
            <person name="Copeland A."/>
            <person name="Barry K.W."/>
            <person name="Cichocki N."/>
            <person name="Veneault-Fourrey C."/>
            <person name="LaButti K."/>
            <person name="Lindquist E.A."/>
            <person name="Lipzen A."/>
            <person name="Lundell T."/>
            <person name="Morin E."/>
            <person name="Murat C."/>
            <person name="Riley R."/>
            <person name="Ohm R."/>
            <person name="Sun H."/>
            <person name="Tunlid A."/>
            <person name="Henrissat B."/>
            <person name="Grigoriev I.V."/>
            <person name="Hibbett D.S."/>
            <person name="Martin F."/>
        </authorList>
    </citation>
    <scope>NUCLEOTIDE SEQUENCE [LARGE SCALE GENOMIC DNA]</scope>
    <source>
        <strain evidence="3">h7</strain>
    </source>
</reference>
<organism evidence="2 3">
    <name type="scientific">Hebeloma cylindrosporum</name>
    <dbReference type="NCBI Taxonomy" id="76867"/>
    <lineage>
        <taxon>Eukaryota</taxon>
        <taxon>Fungi</taxon>
        <taxon>Dikarya</taxon>
        <taxon>Basidiomycota</taxon>
        <taxon>Agaricomycotina</taxon>
        <taxon>Agaricomycetes</taxon>
        <taxon>Agaricomycetidae</taxon>
        <taxon>Agaricales</taxon>
        <taxon>Agaricineae</taxon>
        <taxon>Hymenogastraceae</taxon>
        <taxon>Hebeloma</taxon>
    </lineage>
</organism>
<evidence type="ECO:0000256" key="1">
    <source>
        <dbReference type="SAM" id="MobiDB-lite"/>
    </source>
</evidence>